<dbReference type="InterPro" id="IPR012675">
    <property type="entry name" value="Beta-grasp_dom_sf"/>
</dbReference>
<dbReference type="InterPro" id="IPR003749">
    <property type="entry name" value="ThiS/MoaD-like"/>
</dbReference>
<dbReference type="InterPro" id="IPR010035">
    <property type="entry name" value="Thi_S"/>
</dbReference>
<dbReference type="SUPFAM" id="SSF54285">
    <property type="entry name" value="MoaD/ThiS"/>
    <property type="match status" value="1"/>
</dbReference>
<dbReference type="PANTHER" id="PTHR34472:SF1">
    <property type="entry name" value="SULFUR CARRIER PROTEIN THIS"/>
    <property type="match status" value="1"/>
</dbReference>
<evidence type="ECO:0000313" key="2">
    <source>
        <dbReference type="Proteomes" id="UP000243588"/>
    </source>
</evidence>
<proteinExistence type="predicted"/>
<dbReference type="STRING" id="702745.SAMN05421818_1202"/>
<dbReference type="PANTHER" id="PTHR34472">
    <property type="entry name" value="SULFUR CARRIER PROTEIN THIS"/>
    <property type="match status" value="1"/>
</dbReference>
<protein>
    <submittedName>
        <fullName evidence="1">Sulfur carrier protein</fullName>
    </submittedName>
</protein>
<dbReference type="Pfam" id="PF02597">
    <property type="entry name" value="ThiS"/>
    <property type="match status" value="1"/>
</dbReference>
<dbReference type="RefSeq" id="WP_090409839.1">
    <property type="nucleotide sequence ID" value="NZ_FNDQ01000020.1"/>
</dbReference>
<dbReference type="Gene3D" id="3.10.20.30">
    <property type="match status" value="1"/>
</dbReference>
<organism evidence="1 2">
    <name type="scientific">Myroides phaeus</name>
    <dbReference type="NCBI Taxonomy" id="702745"/>
    <lineage>
        <taxon>Bacteria</taxon>
        <taxon>Pseudomonadati</taxon>
        <taxon>Bacteroidota</taxon>
        <taxon>Flavobacteriia</taxon>
        <taxon>Flavobacteriales</taxon>
        <taxon>Flavobacteriaceae</taxon>
        <taxon>Myroides</taxon>
    </lineage>
</organism>
<accession>A0A1G8FWA9</accession>
<dbReference type="Proteomes" id="UP000243588">
    <property type="component" value="Unassembled WGS sequence"/>
</dbReference>
<gene>
    <name evidence="1" type="ORF">SAMN05421818_1202</name>
</gene>
<evidence type="ECO:0000313" key="1">
    <source>
        <dbReference type="EMBL" id="SDH86423.1"/>
    </source>
</evidence>
<dbReference type="EMBL" id="FNDQ01000020">
    <property type="protein sequence ID" value="SDH86423.1"/>
    <property type="molecule type" value="Genomic_DNA"/>
</dbReference>
<name>A0A1G8FWA9_9FLAO</name>
<sequence>MELQINNQKVQFDSDILSIKNMLDIHKPTHQKGIAVAVNQTVITRDNWATYYLNPSDNILIITATQGG</sequence>
<dbReference type="CDD" id="cd00565">
    <property type="entry name" value="Ubl_ThiS"/>
    <property type="match status" value="1"/>
</dbReference>
<dbReference type="InterPro" id="IPR016155">
    <property type="entry name" value="Mopterin_synth/thiamin_S_b"/>
</dbReference>
<reference evidence="2" key="1">
    <citation type="submission" date="2016-10" db="EMBL/GenBank/DDBJ databases">
        <authorList>
            <person name="Varghese N."/>
            <person name="Submissions S."/>
        </authorList>
    </citation>
    <scope>NUCLEOTIDE SEQUENCE [LARGE SCALE GENOMIC DNA]</scope>
    <source>
        <strain evidence="2">DSM 23313</strain>
    </source>
</reference>
<keyword evidence="2" id="KW-1185">Reference proteome</keyword>
<dbReference type="AlphaFoldDB" id="A0A1G8FWA9"/>
<dbReference type="NCBIfam" id="TIGR01683">
    <property type="entry name" value="thiS"/>
    <property type="match status" value="1"/>
</dbReference>